<accession>A0ABX2H1K1</accession>
<evidence type="ECO:0000256" key="1">
    <source>
        <dbReference type="SAM" id="MobiDB-lite"/>
    </source>
</evidence>
<evidence type="ECO:0000313" key="4">
    <source>
        <dbReference type="Proteomes" id="UP001644719"/>
    </source>
</evidence>
<dbReference type="Proteomes" id="UP001644719">
    <property type="component" value="Unassembled WGS sequence"/>
</dbReference>
<feature type="compositionally biased region" description="Basic residues" evidence="1">
    <location>
        <begin position="111"/>
        <end position="121"/>
    </location>
</feature>
<sequence length="388" mass="43706">MLHILWILIKFILIILEILLGLALLAVLLLLFCPVRYQARAVKEAGSFKETELEARITWLFHAIGARFFFHDGEGKLVILLFGVSLETIKGWLKKLKGGRRKNSVSQTSRSKAKKRKKKSAQTKGISQENRTKKPDVKEASGEESNVSNAVAEEKTKQMAESRIETEKKASQPEAHAAENFQDHAPKTEAVLLENNTAEPQTGKPSEEKQEENIKSASKSGLITRIWEILSKIIRFPGNLWNKVISIIKGIIEKIKNITKTISGITDKLGWWKEFLTNERTKAAISLVWKDAKGLLHHVLPTKVEGDVTFGCDDPAITGTVLAVLGMTFPFHKNRIHVNPLFDGENQLTGNVSLKGRIYGIVLIKAAIEIYFNKNIKYVINRWKHKED</sequence>
<proteinExistence type="predicted"/>
<comment type="caution">
    <text evidence="3">The sequence shown here is derived from an EMBL/GenBank/DDBJ whole genome shotgun (WGS) entry which is preliminary data.</text>
</comment>
<name>A0ABX2H1K1_9FIRM</name>
<feature type="region of interest" description="Disordered" evidence="1">
    <location>
        <begin position="100"/>
        <end position="185"/>
    </location>
</feature>
<feature type="transmembrane region" description="Helical" evidence="2">
    <location>
        <begin position="6"/>
        <end position="32"/>
    </location>
</feature>
<dbReference type="RefSeq" id="WP_173769062.1">
    <property type="nucleotide sequence ID" value="NZ_JAAITS010000001.1"/>
</dbReference>
<keyword evidence="2" id="KW-0472">Membrane</keyword>
<dbReference type="EMBL" id="JAAITS010000001">
    <property type="protein sequence ID" value="NSG83899.1"/>
    <property type="molecule type" value="Genomic_DNA"/>
</dbReference>
<reference evidence="3 4" key="1">
    <citation type="journal article" date="2020" name="Cell Host Microbe">
        <title>Functional and Genomic Variation between Human-Derived Isolates of Lachnospiraceae Reveals Inter- and Intra-Species Diversity.</title>
        <authorList>
            <person name="Sorbara M.T."/>
            <person name="Littmann E.R."/>
            <person name="Fontana E."/>
            <person name="Moody T.U."/>
            <person name="Kohout C.E."/>
            <person name="Gjonbalaj M."/>
            <person name="Eaton V."/>
            <person name="Seok R."/>
            <person name="Leiner I.M."/>
            <person name="Pamer E.G."/>
        </authorList>
    </citation>
    <scope>NUCLEOTIDE SEQUENCE [LARGE SCALE GENOMIC DNA]</scope>
    <source>
        <strain evidence="3 4">MSK.17.74</strain>
    </source>
</reference>
<evidence type="ECO:0000256" key="2">
    <source>
        <dbReference type="SAM" id="Phobius"/>
    </source>
</evidence>
<dbReference type="Pfam" id="PF11167">
    <property type="entry name" value="DUF2953"/>
    <property type="match status" value="1"/>
</dbReference>
<protein>
    <submittedName>
        <fullName evidence="3">DUF2953 domain-containing protein</fullName>
    </submittedName>
</protein>
<keyword evidence="4" id="KW-1185">Reference proteome</keyword>
<gene>
    <name evidence="3" type="ORF">G5B17_00295</name>
</gene>
<organism evidence="3 4">
    <name type="scientific">Blautia faecis</name>
    <dbReference type="NCBI Taxonomy" id="871665"/>
    <lineage>
        <taxon>Bacteria</taxon>
        <taxon>Bacillati</taxon>
        <taxon>Bacillota</taxon>
        <taxon>Clostridia</taxon>
        <taxon>Lachnospirales</taxon>
        <taxon>Lachnospiraceae</taxon>
        <taxon>Blautia</taxon>
    </lineage>
</organism>
<feature type="compositionally biased region" description="Basic and acidic residues" evidence="1">
    <location>
        <begin position="130"/>
        <end position="141"/>
    </location>
</feature>
<feature type="compositionally biased region" description="Basic and acidic residues" evidence="1">
    <location>
        <begin position="152"/>
        <end position="171"/>
    </location>
</feature>
<keyword evidence="2" id="KW-0812">Transmembrane</keyword>
<dbReference type="InterPro" id="IPR021338">
    <property type="entry name" value="DUF2953"/>
</dbReference>
<evidence type="ECO:0000313" key="3">
    <source>
        <dbReference type="EMBL" id="NSG83899.1"/>
    </source>
</evidence>
<keyword evidence="2" id="KW-1133">Transmembrane helix</keyword>